<feature type="region of interest" description="Disordered" evidence="1">
    <location>
        <begin position="43"/>
        <end position="71"/>
    </location>
</feature>
<protein>
    <submittedName>
        <fullName evidence="2">Uncharacterized protein</fullName>
    </submittedName>
</protein>
<feature type="region of interest" description="Disordered" evidence="1">
    <location>
        <begin position="1"/>
        <end position="20"/>
    </location>
</feature>
<evidence type="ECO:0000313" key="3">
    <source>
        <dbReference type="Proteomes" id="UP000828390"/>
    </source>
</evidence>
<keyword evidence="3" id="KW-1185">Reference proteome</keyword>
<accession>A0A9D4NNF9</accession>
<evidence type="ECO:0000256" key="1">
    <source>
        <dbReference type="SAM" id="MobiDB-lite"/>
    </source>
</evidence>
<proteinExistence type="predicted"/>
<dbReference type="AlphaFoldDB" id="A0A9D4NNF9"/>
<reference evidence="2" key="1">
    <citation type="journal article" date="2019" name="bioRxiv">
        <title>The Genome of the Zebra Mussel, Dreissena polymorpha: A Resource for Invasive Species Research.</title>
        <authorList>
            <person name="McCartney M.A."/>
            <person name="Auch B."/>
            <person name="Kono T."/>
            <person name="Mallez S."/>
            <person name="Zhang Y."/>
            <person name="Obille A."/>
            <person name="Becker A."/>
            <person name="Abrahante J.E."/>
            <person name="Garbe J."/>
            <person name="Badalamenti J.P."/>
            <person name="Herman A."/>
            <person name="Mangelson H."/>
            <person name="Liachko I."/>
            <person name="Sullivan S."/>
            <person name="Sone E.D."/>
            <person name="Koren S."/>
            <person name="Silverstein K.A.T."/>
            <person name="Beckman K.B."/>
            <person name="Gohl D.M."/>
        </authorList>
    </citation>
    <scope>NUCLEOTIDE SEQUENCE</scope>
    <source>
        <strain evidence="2">Duluth1</strain>
        <tissue evidence="2">Whole animal</tissue>
    </source>
</reference>
<gene>
    <name evidence="2" type="ORF">DPMN_020968</name>
</gene>
<sequence length="71" mass="7902">MADPALTPIDAGRGNQTRTESIQMGRDFVRFADHDVYNSSDFVDEENVTTTSLQSNDPQSRKPLVARSMVN</sequence>
<dbReference type="Proteomes" id="UP000828390">
    <property type="component" value="Unassembled WGS sequence"/>
</dbReference>
<reference evidence="2" key="2">
    <citation type="submission" date="2020-11" db="EMBL/GenBank/DDBJ databases">
        <authorList>
            <person name="McCartney M.A."/>
            <person name="Auch B."/>
            <person name="Kono T."/>
            <person name="Mallez S."/>
            <person name="Becker A."/>
            <person name="Gohl D.M."/>
            <person name="Silverstein K.A.T."/>
            <person name="Koren S."/>
            <person name="Bechman K.B."/>
            <person name="Herman A."/>
            <person name="Abrahante J.E."/>
            <person name="Garbe J."/>
        </authorList>
    </citation>
    <scope>NUCLEOTIDE SEQUENCE</scope>
    <source>
        <strain evidence="2">Duluth1</strain>
        <tissue evidence="2">Whole animal</tissue>
    </source>
</reference>
<dbReference type="EMBL" id="JAIWYP010000001">
    <property type="protein sequence ID" value="KAH3896787.1"/>
    <property type="molecule type" value="Genomic_DNA"/>
</dbReference>
<evidence type="ECO:0000313" key="2">
    <source>
        <dbReference type="EMBL" id="KAH3896787.1"/>
    </source>
</evidence>
<name>A0A9D4NNF9_DREPO</name>
<feature type="compositionally biased region" description="Polar residues" evidence="1">
    <location>
        <begin position="48"/>
        <end position="58"/>
    </location>
</feature>
<organism evidence="2 3">
    <name type="scientific">Dreissena polymorpha</name>
    <name type="common">Zebra mussel</name>
    <name type="synonym">Mytilus polymorpha</name>
    <dbReference type="NCBI Taxonomy" id="45954"/>
    <lineage>
        <taxon>Eukaryota</taxon>
        <taxon>Metazoa</taxon>
        <taxon>Spiralia</taxon>
        <taxon>Lophotrochozoa</taxon>
        <taxon>Mollusca</taxon>
        <taxon>Bivalvia</taxon>
        <taxon>Autobranchia</taxon>
        <taxon>Heteroconchia</taxon>
        <taxon>Euheterodonta</taxon>
        <taxon>Imparidentia</taxon>
        <taxon>Neoheterodontei</taxon>
        <taxon>Myida</taxon>
        <taxon>Dreissenoidea</taxon>
        <taxon>Dreissenidae</taxon>
        <taxon>Dreissena</taxon>
    </lineage>
</organism>
<comment type="caution">
    <text evidence="2">The sequence shown here is derived from an EMBL/GenBank/DDBJ whole genome shotgun (WGS) entry which is preliminary data.</text>
</comment>